<organism evidence="2">
    <name type="scientific">Graphocephala atropunctata</name>
    <dbReference type="NCBI Taxonomy" id="36148"/>
    <lineage>
        <taxon>Eukaryota</taxon>
        <taxon>Metazoa</taxon>
        <taxon>Ecdysozoa</taxon>
        <taxon>Arthropoda</taxon>
        <taxon>Hexapoda</taxon>
        <taxon>Insecta</taxon>
        <taxon>Pterygota</taxon>
        <taxon>Neoptera</taxon>
        <taxon>Paraneoptera</taxon>
        <taxon>Hemiptera</taxon>
        <taxon>Auchenorrhyncha</taxon>
        <taxon>Membracoidea</taxon>
        <taxon>Cicadellidae</taxon>
        <taxon>Cicadellinae</taxon>
        <taxon>Cicadellini</taxon>
        <taxon>Graphocephala</taxon>
    </lineage>
</organism>
<reference evidence="2" key="1">
    <citation type="submission" date="2015-11" db="EMBL/GenBank/DDBJ databases">
        <title>De novo transcriptome assembly of four potential Pierce s Disease insect vectors from Arizona vineyards.</title>
        <authorList>
            <person name="Tassone E.E."/>
        </authorList>
    </citation>
    <scope>NUCLEOTIDE SEQUENCE</scope>
</reference>
<dbReference type="EMBL" id="GEBQ01002723">
    <property type="protein sequence ID" value="JAT37254.1"/>
    <property type="molecule type" value="Transcribed_RNA"/>
</dbReference>
<proteinExistence type="predicted"/>
<accession>A0A1B6MMT4</accession>
<feature type="compositionally biased region" description="Basic and acidic residues" evidence="1">
    <location>
        <begin position="149"/>
        <end position="159"/>
    </location>
</feature>
<feature type="region of interest" description="Disordered" evidence="1">
    <location>
        <begin position="131"/>
        <end position="159"/>
    </location>
</feature>
<sequence>LIGNPAIGNRWSTAQYDSLDVYDMGKIAQKVCGMLEITSERLRVELQNRPYGDVAGIYNILVHEHNRPKTEDTVKLVTRMSTRSAPLVDKFPITYGKKANENTYVLNNKIWVVGVTQKLNEVVKGRNTLKRRIHTSTTSSSPQSSQKSCDSRDVKDDVN</sequence>
<feature type="non-terminal residue" evidence="2">
    <location>
        <position position="1"/>
    </location>
</feature>
<feature type="non-terminal residue" evidence="2">
    <location>
        <position position="159"/>
    </location>
</feature>
<dbReference type="AlphaFoldDB" id="A0A1B6MMT4"/>
<protein>
    <submittedName>
        <fullName evidence="2">Uncharacterized protein</fullName>
    </submittedName>
</protein>
<name>A0A1B6MMT4_9HEMI</name>
<evidence type="ECO:0000256" key="1">
    <source>
        <dbReference type="SAM" id="MobiDB-lite"/>
    </source>
</evidence>
<evidence type="ECO:0000313" key="2">
    <source>
        <dbReference type="EMBL" id="JAT37254.1"/>
    </source>
</evidence>
<feature type="compositionally biased region" description="Low complexity" evidence="1">
    <location>
        <begin position="135"/>
        <end position="148"/>
    </location>
</feature>
<gene>
    <name evidence="2" type="ORF">g.3118</name>
</gene>